<dbReference type="Proteomes" id="UP001278766">
    <property type="component" value="Unassembled WGS sequence"/>
</dbReference>
<evidence type="ECO:0000256" key="1">
    <source>
        <dbReference type="SAM" id="MobiDB-lite"/>
    </source>
</evidence>
<keyword evidence="3" id="KW-1185">Reference proteome</keyword>
<feature type="region of interest" description="Disordered" evidence="1">
    <location>
        <begin position="48"/>
        <end position="88"/>
    </location>
</feature>
<reference evidence="2" key="2">
    <citation type="submission" date="2023-06" db="EMBL/GenBank/DDBJ databases">
        <authorList>
            <consortium name="Lawrence Berkeley National Laboratory"/>
            <person name="Haridas S."/>
            <person name="Hensen N."/>
            <person name="Bonometti L."/>
            <person name="Westerberg I."/>
            <person name="Brannstrom I.O."/>
            <person name="Guillou S."/>
            <person name="Cros-Aarteil S."/>
            <person name="Calhoun S."/>
            <person name="Kuo A."/>
            <person name="Mondo S."/>
            <person name="Pangilinan J."/>
            <person name="Riley R."/>
            <person name="Labutti K."/>
            <person name="Andreopoulos B."/>
            <person name="Lipzen A."/>
            <person name="Chen C."/>
            <person name="Yanf M."/>
            <person name="Daum C."/>
            <person name="Ng V."/>
            <person name="Clum A."/>
            <person name="Steindorff A."/>
            <person name="Ohm R."/>
            <person name="Martin F."/>
            <person name="Silar P."/>
            <person name="Natvig D."/>
            <person name="Lalanne C."/>
            <person name="Gautier V."/>
            <person name="Ament-Velasquez S.L."/>
            <person name="Kruys A."/>
            <person name="Hutchinson M.I."/>
            <person name="Powell A.J."/>
            <person name="Barry K."/>
            <person name="Miller A.N."/>
            <person name="Grigoriev I.V."/>
            <person name="Debuchy R."/>
            <person name="Gladieux P."/>
            <person name="Thoren M.H."/>
            <person name="Johannesson H."/>
        </authorList>
    </citation>
    <scope>NUCLEOTIDE SEQUENCE</scope>
    <source>
        <strain evidence="2">CBS 168.71</strain>
    </source>
</reference>
<organism evidence="2 3">
    <name type="scientific">Chaetomium fimeti</name>
    <dbReference type="NCBI Taxonomy" id="1854472"/>
    <lineage>
        <taxon>Eukaryota</taxon>
        <taxon>Fungi</taxon>
        <taxon>Dikarya</taxon>
        <taxon>Ascomycota</taxon>
        <taxon>Pezizomycotina</taxon>
        <taxon>Sordariomycetes</taxon>
        <taxon>Sordariomycetidae</taxon>
        <taxon>Sordariales</taxon>
        <taxon>Chaetomiaceae</taxon>
        <taxon>Chaetomium</taxon>
    </lineage>
</organism>
<dbReference type="GeneID" id="87837033"/>
<dbReference type="RefSeq" id="XP_062664569.1">
    <property type="nucleotide sequence ID" value="XM_062800085.1"/>
</dbReference>
<dbReference type="AlphaFoldDB" id="A0AAE0LXI0"/>
<protein>
    <submittedName>
        <fullName evidence="2">Uncharacterized protein</fullName>
    </submittedName>
</protein>
<sequence>MRCFALLNTAPQLSKRRHEATAEFRSYLHQVIIISGRCWDGVCALSSSAPKRDQPAVTQGPESSNGQRISEHTGEPPEWPQQWACSKPTGVTSSPDLVWLILESPQRRPPRLGVFFSARVPQHQRFLSPRYERSLGGSPTFPQLFRNPERSFCIRKPLASQPPTSLFHGAIDCYQPAVSSGDTGFLGRTRPSFVTTSATRHHTVDQRCV</sequence>
<accession>A0AAE0LXI0</accession>
<gene>
    <name evidence="2" type="ORF">B0H64DRAFT_29802</name>
</gene>
<evidence type="ECO:0000313" key="3">
    <source>
        <dbReference type="Proteomes" id="UP001278766"/>
    </source>
</evidence>
<proteinExistence type="predicted"/>
<comment type="caution">
    <text evidence="2">The sequence shown here is derived from an EMBL/GenBank/DDBJ whole genome shotgun (WGS) entry which is preliminary data.</text>
</comment>
<reference evidence="2" key="1">
    <citation type="journal article" date="2023" name="Mol. Phylogenet. Evol.">
        <title>Genome-scale phylogeny and comparative genomics of the fungal order Sordariales.</title>
        <authorList>
            <person name="Hensen N."/>
            <person name="Bonometti L."/>
            <person name="Westerberg I."/>
            <person name="Brannstrom I.O."/>
            <person name="Guillou S."/>
            <person name="Cros-Aarteil S."/>
            <person name="Calhoun S."/>
            <person name="Haridas S."/>
            <person name="Kuo A."/>
            <person name="Mondo S."/>
            <person name="Pangilinan J."/>
            <person name="Riley R."/>
            <person name="LaButti K."/>
            <person name="Andreopoulos B."/>
            <person name="Lipzen A."/>
            <person name="Chen C."/>
            <person name="Yan M."/>
            <person name="Daum C."/>
            <person name="Ng V."/>
            <person name="Clum A."/>
            <person name="Steindorff A."/>
            <person name="Ohm R.A."/>
            <person name="Martin F."/>
            <person name="Silar P."/>
            <person name="Natvig D.O."/>
            <person name="Lalanne C."/>
            <person name="Gautier V."/>
            <person name="Ament-Velasquez S.L."/>
            <person name="Kruys A."/>
            <person name="Hutchinson M.I."/>
            <person name="Powell A.J."/>
            <person name="Barry K."/>
            <person name="Miller A.N."/>
            <person name="Grigoriev I.V."/>
            <person name="Debuchy R."/>
            <person name="Gladieux P."/>
            <person name="Hiltunen Thoren M."/>
            <person name="Johannesson H."/>
        </authorList>
    </citation>
    <scope>NUCLEOTIDE SEQUENCE</scope>
    <source>
        <strain evidence="2">CBS 168.71</strain>
    </source>
</reference>
<evidence type="ECO:0000313" key="2">
    <source>
        <dbReference type="EMBL" id="KAK3301055.1"/>
    </source>
</evidence>
<dbReference type="EMBL" id="JAUEPN010000001">
    <property type="protein sequence ID" value="KAK3301055.1"/>
    <property type="molecule type" value="Genomic_DNA"/>
</dbReference>
<feature type="compositionally biased region" description="Polar residues" evidence="1">
    <location>
        <begin position="56"/>
        <end position="68"/>
    </location>
</feature>
<name>A0AAE0LXI0_9PEZI</name>